<feature type="domain" description="Aromatic amino acid beta-eliminating lyase/threonine aldolase" evidence="7">
    <location>
        <begin position="43"/>
        <end position="298"/>
    </location>
</feature>
<dbReference type="GO" id="GO:0006567">
    <property type="term" value="P:L-threonine catabolic process"/>
    <property type="evidence" value="ECO:0007669"/>
    <property type="project" value="TreeGrafter"/>
</dbReference>
<dbReference type="FunFam" id="3.40.640.10:FF:000030">
    <property type="entry name" value="Low-specificity L-threonine aldolase"/>
    <property type="match status" value="1"/>
</dbReference>
<feature type="region of interest" description="Disordered" evidence="6">
    <location>
        <begin position="1"/>
        <end position="35"/>
    </location>
</feature>
<reference evidence="8" key="1">
    <citation type="journal article" date="2023" name="Mol. Phylogenet. Evol.">
        <title>Genome-scale phylogeny and comparative genomics of the fungal order Sordariales.</title>
        <authorList>
            <person name="Hensen N."/>
            <person name="Bonometti L."/>
            <person name="Westerberg I."/>
            <person name="Brannstrom I.O."/>
            <person name="Guillou S."/>
            <person name="Cros-Aarteil S."/>
            <person name="Calhoun S."/>
            <person name="Haridas S."/>
            <person name="Kuo A."/>
            <person name="Mondo S."/>
            <person name="Pangilinan J."/>
            <person name="Riley R."/>
            <person name="LaButti K."/>
            <person name="Andreopoulos B."/>
            <person name="Lipzen A."/>
            <person name="Chen C."/>
            <person name="Yan M."/>
            <person name="Daum C."/>
            <person name="Ng V."/>
            <person name="Clum A."/>
            <person name="Steindorff A."/>
            <person name="Ohm R.A."/>
            <person name="Martin F."/>
            <person name="Silar P."/>
            <person name="Natvig D.O."/>
            <person name="Lalanne C."/>
            <person name="Gautier V."/>
            <person name="Ament-Velasquez S.L."/>
            <person name="Kruys A."/>
            <person name="Hutchinson M.I."/>
            <person name="Powell A.J."/>
            <person name="Barry K."/>
            <person name="Miller A.N."/>
            <person name="Grigoriev I.V."/>
            <person name="Debuchy R."/>
            <person name="Gladieux P."/>
            <person name="Hiltunen Thoren M."/>
            <person name="Johannesson H."/>
        </authorList>
    </citation>
    <scope>NUCLEOTIDE SEQUENCE</scope>
    <source>
        <strain evidence="8">PSN243</strain>
    </source>
</reference>
<evidence type="ECO:0000256" key="1">
    <source>
        <dbReference type="ARBA" id="ARBA00001933"/>
    </source>
</evidence>
<comment type="similarity">
    <text evidence="2">Belongs to the threonine aldolase family.</text>
</comment>
<dbReference type="PANTHER" id="PTHR48097:SF9">
    <property type="entry name" value="L-THREONINE ALDOLASE"/>
    <property type="match status" value="1"/>
</dbReference>
<dbReference type="AlphaFoldDB" id="A0AAV9G4P5"/>
<dbReference type="InterPro" id="IPR023603">
    <property type="entry name" value="Low_specificity_L-TA-like"/>
</dbReference>
<evidence type="ECO:0000256" key="3">
    <source>
        <dbReference type="ARBA" id="ARBA00022898"/>
    </source>
</evidence>
<gene>
    <name evidence="8" type="ORF">QBC34DRAFT_479474</name>
</gene>
<evidence type="ECO:0000313" key="8">
    <source>
        <dbReference type="EMBL" id="KAK4442797.1"/>
    </source>
</evidence>
<dbReference type="EMBL" id="MU866006">
    <property type="protein sequence ID" value="KAK4442797.1"/>
    <property type="molecule type" value="Genomic_DNA"/>
</dbReference>
<dbReference type="GO" id="GO:0008732">
    <property type="term" value="F:L-allo-threonine aldolase activity"/>
    <property type="evidence" value="ECO:0007669"/>
    <property type="project" value="TreeGrafter"/>
</dbReference>
<evidence type="ECO:0000256" key="5">
    <source>
        <dbReference type="PIRSR" id="PIRSR017617-1"/>
    </source>
</evidence>
<keyword evidence="3" id="KW-0663">Pyridoxal phosphate</keyword>
<comment type="cofactor">
    <cofactor evidence="1">
        <name>pyridoxal 5'-phosphate</name>
        <dbReference type="ChEBI" id="CHEBI:597326"/>
    </cofactor>
</comment>
<dbReference type="PIRSF" id="PIRSF017617">
    <property type="entry name" value="Thr_aldolase"/>
    <property type="match status" value="1"/>
</dbReference>
<comment type="caution">
    <text evidence="8">The sequence shown here is derived from an EMBL/GenBank/DDBJ whole genome shotgun (WGS) entry which is preliminary data.</text>
</comment>
<evidence type="ECO:0000259" key="7">
    <source>
        <dbReference type="Pfam" id="PF01212"/>
    </source>
</evidence>
<protein>
    <submittedName>
        <fullName evidence="8">Beta-eliminating lyase</fullName>
    </submittedName>
</protein>
<dbReference type="InterPro" id="IPR015421">
    <property type="entry name" value="PyrdxlP-dep_Trfase_major"/>
</dbReference>
<feature type="modified residue" description="N6-(pyridoxal phosphate)lysine" evidence="5">
    <location>
        <position position="249"/>
    </location>
</feature>
<dbReference type="SUPFAM" id="SSF53383">
    <property type="entry name" value="PLP-dependent transferases"/>
    <property type="match status" value="1"/>
</dbReference>
<dbReference type="Pfam" id="PF01212">
    <property type="entry name" value="Beta_elim_lyase"/>
    <property type="match status" value="1"/>
</dbReference>
<reference evidence="8" key="2">
    <citation type="submission" date="2023-05" db="EMBL/GenBank/DDBJ databases">
        <authorList>
            <consortium name="Lawrence Berkeley National Laboratory"/>
            <person name="Steindorff A."/>
            <person name="Hensen N."/>
            <person name="Bonometti L."/>
            <person name="Westerberg I."/>
            <person name="Brannstrom I.O."/>
            <person name="Guillou S."/>
            <person name="Cros-Aarteil S."/>
            <person name="Calhoun S."/>
            <person name="Haridas S."/>
            <person name="Kuo A."/>
            <person name="Mondo S."/>
            <person name="Pangilinan J."/>
            <person name="Riley R."/>
            <person name="Labutti K."/>
            <person name="Andreopoulos B."/>
            <person name="Lipzen A."/>
            <person name="Chen C."/>
            <person name="Yanf M."/>
            <person name="Daum C."/>
            <person name="Ng V."/>
            <person name="Clum A."/>
            <person name="Ohm R."/>
            <person name="Martin F."/>
            <person name="Silar P."/>
            <person name="Natvig D."/>
            <person name="Lalanne C."/>
            <person name="Gautier V."/>
            <person name="Ament-Velasquez S.L."/>
            <person name="Kruys A."/>
            <person name="Hutchinson M.I."/>
            <person name="Powell A.J."/>
            <person name="Barry K."/>
            <person name="Miller A.N."/>
            <person name="Grigoriev I.V."/>
            <person name="Debuchy R."/>
            <person name="Gladieux P."/>
            <person name="Thoren M.H."/>
            <person name="Johannesson H."/>
        </authorList>
    </citation>
    <scope>NUCLEOTIDE SEQUENCE</scope>
    <source>
        <strain evidence="8">PSN243</strain>
    </source>
</reference>
<name>A0AAV9G4P5_9PEZI</name>
<organism evidence="8 9">
    <name type="scientific">Podospora aff. communis PSN243</name>
    <dbReference type="NCBI Taxonomy" id="3040156"/>
    <lineage>
        <taxon>Eukaryota</taxon>
        <taxon>Fungi</taxon>
        <taxon>Dikarya</taxon>
        <taxon>Ascomycota</taxon>
        <taxon>Pezizomycotina</taxon>
        <taxon>Sordariomycetes</taxon>
        <taxon>Sordariomycetidae</taxon>
        <taxon>Sordariales</taxon>
        <taxon>Podosporaceae</taxon>
        <taxon>Podospora</taxon>
    </lineage>
</organism>
<dbReference type="PANTHER" id="PTHR48097">
    <property type="entry name" value="L-THREONINE ALDOLASE-RELATED"/>
    <property type="match status" value="1"/>
</dbReference>
<dbReference type="GO" id="GO:0006545">
    <property type="term" value="P:glycine biosynthetic process"/>
    <property type="evidence" value="ECO:0007669"/>
    <property type="project" value="TreeGrafter"/>
</dbReference>
<keyword evidence="4 8" id="KW-0456">Lyase</keyword>
<dbReference type="Proteomes" id="UP001321760">
    <property type="component" value="Unassembled WGS sequence"/>
</dbReference>
<keyword evidence="9" id="KW-1185">Reference proteome</keyword>
<evidence type="ECO:0000256" key="4">
    <source>
        <dbReference type="ARBA" id="ARBA00023239"/>
    </source>
</evidence>
<dbReference type="Gene3D" id="3.40.640.10">
    <property type="entry name" value="Type I PLP-dependent aspartate aminotransferase-like (Major domain)"/>
    <property type="match status" value="1"/>
</dbReference>
<accession>A0AAV9G4P5</accession>
<evidence type="ECO:0000313" key="9">
    <source>
        <dbReference type="Proteomes" id="UP001321760"/>
    </source>
</evidence>
<evidence type="ECO:0000256" key="2">
    <source>
        <dbReference type="ARBA" id="ARBA00006966"/>
    </source>
</evidence>
<evidence type="ECO:0000256" key="6">
    <source>
        <dbReference type="SAM" id="MobiDB-lite"/>
    </source>
</evidence>
<dbReference type="InterPro" id="IPR015424">
    <property type="entry name" value="PyrdxlP-dep_Trfase"/>
</dbReference>
<dbReference type="InterPro" id="IPR001597">
    <property type="entry name" value="ArAA_b-elim_lyase/Thr_aldolase"/>
</dbReference>
<dbReference type="GO" id="GO:0005829">
    <property type="term" value="C:cytosol"/>
    <property type="evidence" value="ECO:0007669"/>
    <property type="project" value="TreeGrafter"/>
</dbReference>
<proteinExistence type="inferred from homology"/>
<sequence>MTRTPANPGFGTKLCHGNAGTREAEPSDEVSWGDPVRTGTAYDFRTDAITTPSLGQLTAIAHATLNDDVFGEDRTTTLFERHMASISGVEAAAFVISGTMANQLAIAALCNTPPPTGILASSTSHVLNFEAGGIAHLTGATPQPITPSNGLYLTLADITRHAKLLSTPNNTPLDLTLVPTRLISLETPSLGNVPPLSELTSIKAFASSQDIKLHIDGARIWDAIAAGEGGGTLSSIAACADALTISFSKGLGAPIGAMVLGSEETILRVKRLRQSIGGGVRKVGMLAAAAREAMCENWGPRGEDERGVVGRVHGPAKRVAGMWTDRGGRLARPTETGMVWLDLDGVPVDAGVVNAVAVRRGVLVAAPRVVVHHQICERAVEVLGEVFEEVLERGKRGDGGVGIGGGVVSKGCVLG</sequence>